<dbReference type="Proteomes" id="UP001500212">
    <property type="component" value="Unassembled WGS sequence"/>
</dbReference>
<evidence type="ECO:0000313" key="2">
    <source>
        <dbReference type="EMBL" id="GAA4612922.1"/>
    </source>
</evidence>
<evidence type="ECO:0000259" key="1">
    <source>
        <dbReference type="Pfam" id="PF01526"/>
    </source>
</evidence>
<comment type="caution">
    <text evidence="2">The sequence shown here is derived from an EMBL/GenBank/DDBJ whole genome shotgun (WGS) entry which is preliminary data.</text>
</comment>
<protein>
    <recommendedName>
        <fullName evidence="1">Tn3 transposase DDE domain-containing protein</fullName>
    </recommendedName>
</protein>
<organism evidence="2 3">
    <name type="scientific">Actinoallomurus liliacearum</name>
    <dbReference type="NCBI Taxonomy" id="1080073"/>
    <lineage>
        <taxon>Bacteria</taxon>
        <taxon>Bacillati</taxon>
        <taxon>Actinomycetota</taxon>
        <taxon>Actinomycetes</taxon>
        <taxon>Streptosporangiales</taxon>
        <taxon>Thermomonosporaceae</taxon>
        <taxon>Actinoallomurus</taxon>
    </lineage>
</organism>
<dbReference type="Pfam" id="PF01526">
    <property type="entry name" value="DDE_Tnp_Tn3"/>
    <property type="match status" value="1"/>
</dbReference>
<feature type="domain" description="Tn3 transposase DDE" evidence="1">
    <location>
        <begin position="9"/>
        <end position="98"/>
    </location>
</feature>
<name>A0ABP8TR20_9ACTN</name>
<reference evidence="3" key="1">
    <citation type="journal article" date="2019" name="Int. J. Syst. Evol. Microbiol.">
        <title>The Global Catalogue of Microorganisms (GCM) 10K type strain sequencing project: providing services to taxonomists for standard genome sequencing and annotation.</title>
        <authorList>
            <consortium name="The Broad Institute Genomics Platform"/>
            <consortium name="The Broad Institute Genome Sequencing Center for Infectious Disease"/>
            <person name="Wu L."/>
            <person name="Ma J."/>
        </authorList>
    </citation>
    <scope>NUCLEOTIDE SEQUENCE [LARGE SCALE GENOMIC DNA]</scope>
    <source>
        <strain evidence="3">JCM 17938</strain>
    </source>
</reference>
<accession>A0ABP8TR20</accession>
<keyword evidence="3" id="KW-1185">Reference proteome</keyword>
<proteinExistence type="predicted"/>
<gene>
    <name evidence="2" type="ORF">GCM10023195_55700</name>
</gene>
<dbReference type="EMBL" id="BAABHJ010000022">
    <property type="protein sequence ID" value="GAA4612922.1"/>
    <property type="molecule type" value="Genomic_DNA"/>
</dbReference>
<sequence length="109" mass="11794">MDETLHHFARADGGVRPEVIITDTASCTDIVFGLLPLLGFSYRPQPADLPDQKLWGINACAAYAPLNRAARGKLDFGASRQHWGDILRIVTSVHTGAVPVHGGTSRSWS</sequence>
<dbReference type="InterPro" id="IPR002513">
    <property type="entry name" value="Tn3_Tnp_DDE_dom"/>
</dbReference>
<evidence type="ECO:0000313" key="3">
    <source>
        <dbReference type="Proteomes" id="UP001500212"/>
    </source>
</evidence>
<dbReference type="RefSeq" id="WP_345360710.1">
    <property type="nucleotide sequence ID" value="NZ_BAABHJ010000022.1"/>
</dbReference>